<dbReference type="Proteomes" id="UP001500567">
    <property type="component" value="Unassembled WGS sequence"/>
</dbReference>
<gene>
    <name evidence="3" type="ORF">GCM10022408_19120</name>
</gene>
<reference evidence="4" key="1">
    <citation type="journal article" date="2019" name="Int. J. Syst. Evol. Microbiol.">
        <title>The Global Catalogue of Microorganisms (GCM) 10K type strain sequencing project: providing services to taxonomists for standard genome sequencing and annotation.</title>
        <authorList>
            <consortium name="The Broad Institute Genomics Platform"/>
            <consortium name="The Broad Institute Genome Sequencing Center for Infectious Disease"/>
            <person name="Wu L."/>
            <person name="Ma J."/>
        </authorList>
    </citation>
    <scope>NUCLEOTIDE SEQUENCE [LARGE SCALE GENOMIC DNA]</scope>
    <source>
        <strain evidence="4">JCM 17224</strain>
    </source>
</reference>
<evidence type="ECO:0000313" key="3">
    <source>
        <dbReference type="EMBL" id="GAA4007348.1"/>
    </source>
</evidence>
<accession>A0ABP7S684</accession>
<sequence length="190" mass="20760">MTIPPPPNDAEAPEPARPSAPPVPEAAPLPTVRSEDGRVVLASDQLQVQGKAFALLELEGVELTPVRWLLWFLLGGLTLAGFLLAFLQNWLRTTPAVLGIMAGALLLAYGTRGTNRFRLLRLGREAVYFSLPGAPEPWRKLAAEVNRRIRQRHDEAAEAAAALLAWQAGLDARYESELPAPPDDPHFPNH</sequence>
<evidence type="ECO:0000256" key="1">
    <source>
        <dbReference type="SAM" id="MobiDB-lite"/>
    </source>
</evidence>
<evidence type="ECO:0000256" key="2">
    <source>
        <dbReference type="SAM" id="Phobius"/>
    </source>
</evidence>
<feature type="transmembrane region" description="Helical" evidence="2">
    <location>
        <begin position="68"/>
        <end position="87"/>
    </location>
</feature>
<name>A0ABP7S684_9BACT</name>
<protein>
    <submittedName>
        <fullName evidence="3">Uncharacterized protein</fullName>
    </submittedName>
</protein>
<feature type="region of interest" description="Disordered" evidence="1">
    <location>
        <begin position="1"/>
        <end position="29"/>
    </location>
</feature>
<keyword evidence="4" id="KW-1185">Reference proteome</keyword>
<keyword evidence="2" id="KW-0472">Membrane</keyword>
<organism evidence="3 4">
    <name type="scientific">Hymenobacter fastidiosus</name>
    <dbReference type="NCBI Taxonomy" id="486264"/>
    <lineage>
        <taxon>Bacteria</taxon>
        <taxon>Pseudomonadati</taxon>
        <taxon>Bacteroidota</taxon>
        <taxon>Cytophagia</taxon>
        <taxon>Cytophagales</taxon>
        <taxon>Hymenobacteraceae</taxon>
        <taxon>Hymenobacter</taxon>
    </lineage>
</organism>
<dbReference type="RefSeq" id="WP_345072619.1">
    <property type="nucleotide sequence ID" value="NZ_BAABDJ010000015.1"/>
</dbReference>
<feature type="transmembrane region" description="Helical" evidence="2">
    <location>
        <begin position="93"/>
        <end position="111"/>
    </location>
</feature>
<keyword evidence="2" id="KW-0812">Transmembrane</keyword>
<keyword evidence="2" id="KW-1133">Transmembrane helix</keyword>
<evidence type="ECO:0000313" key="4">
    <source>
        <dbReference type="Proteomes" id="UP001500567"/>
    </source>
</evidence>
<comment type="caution">
    <text evidence="3">The sequence shown here is derived from an EMBL/GenBank/DDBJ whole genome shotgun (WGS) entry which is preliminary data.</text>
</comment>
<proteinExistence type="predicted"/>
<feature type="compositionally biased region" description="Pro residues" evidence="1">
    <location>
        <begin position="15"/>
        <end position="27"/>
    </location>
</feature>
<dbReference type="EMBL" id="BAABDJ010000015">
    <property type="protein sequence ID" value="GAA4007348.1"/>
    <property type="molecule type" value="Genomic_DNA"/>
</dbReference>